<sequence>MTALRMRARDFLSEDQLIAVRERVTWKGIALIAHAWALILGSIALVAWWPNPLTFLLAVGIIGSRQLGLAILMHDGAHGCLSADEKVNLTLSQWFCAYPVFAETRAYRRYHLQHHARTQQEDDPDLILSAPFPITSMSYRRKFFRDITGQTGYQQRKAQFLNALGPKEWPLSRRAAHFWEKLGPQCAVNAVMFAGLAAAGVWWAYPLLWLLPLLTWQMVITRIRNIAEHAVVPDSNDPLRNTRTTHANFLERLFIAPYYVNYHLEHHLLFYVPCYNLPRVHRILSDSRYAERMEVQPGYSAVLRLATAKPNHEDRPGKLTSIARRARAGAAEVGGDQATGGF</sequence>
<keyword evidence="1" id="KW-0472">Membrane</keyword>
<dbReference type="CDD" id="cd03510">
    <property type="entry name" value="Rhizobitoxine-FADS-like"/>
    <property type="match status" value="1"/>
</dbReference>
<organism evidence="3 4">
    <name type="scientific">Bradyrhizobium jicamae</name>
    <dbReference type="NCBI Taxonomy" id="280332"/>
    <lineage>
        <taxon>Bacteria</taxon>
        <taxon>Pseudomonadati</taxon>
        <taxon>Pseudomonadota</taxon>
        <taxon>Alphaproteobacteria</taxon>
        <taxon>Hyphomicrobiales</taxon>
        <taxon>Nitrobacteraceae</taxon>
        <taxon>Bradyrhizobium</taxon>
    </lineage>
</organism>
<feature type="transmembrane region" description="Helical" evidence="1">
    <location>
        <begin position="186"/>
        <end position="205"/>
    </location>
</feature>
<proteinExistence type="predicted"/>
<dbReference type="GO" id="GO:0016717">
    <property type="term" value="F:oxidoreductase activity, acting on paired donors, with oxidation of a pair of donors resulting in the reduction of molecular oxygen to two molecules of water"/>
    <property type="evidence" value="ECO:0007669"/>
    <property type="project" value="TreeGrafter"/>
</dbReference>
<dbReference type="InterPro" id="IPR005804">
    <property type="entry name" value="FA_desaturase_dom"/>
</dbReference>
<evidence type="ECO:0000313" key="3">
    <source>
        <dbReference type="EMBL" id="KRQ95749.1"/>
    </source>
</evidence>
<dbReference type="PANTHER" id="PTHR19353">
    <property type="entry name" value="FATTY ACID DESATURASE 2"/>
    <property type="match status" value="1"/>
</dbReference>
<feature type="transmembrane region" description="Helical" evidence="1">
    <location>
        <begin position="29"/>
        <end position="49"/>
    </location>
</feature>
<dbReference type="Pfam" id="PF00487">
    <property type="entry name" value="FA_desaturase"/>
    <property type="match status" value="1"/>
</dbReference>
<dbReference type="PANTHER" id="PTHR19353:SF19">
    <property type="entry name" value="DELTA(5) FATTY ACID DESATURASE C-RELATED"/>
    <property type="match status" value="1"/>
</dbReference>
<keyword evidence="1" id="KW-1133">Transmembrane helix</keyword>
<dbReference type="RefSeq" id="WP_057840033.1">
    <property type="nucleotide sequence ID" value="NZ_LLXZ01000205.1"/>
</dbReference>
<name>A0A0R3KSM2_9BRAD</name>
<keyword evidence="4" id="KW-1185">Reference proteome</keyword>
<keyword evidence="1" id="KW-0812">Transmembrane</keyword>
<dbReference type="EMBL" id="LLXZ01000205">
    <property type="protein sequence ID" value="KRQ95749.1"/>
    <property type="molecule type" value="Genomic_DNA"/>
</dbReference>
<dbReference type="OrthoDB" id="9792534at2"/>
<accession>A0A0R3KSM2</accession>
<dbReference type="GO" id="GO:0016020">
    <property type="term" value="C:membrane"/>
    <property type="evidence" value="ECO:0007669"/>
    <property type="project" value="TreeGrafter"/>
</dbReference>
<comment type="caution">
    <text evidence="3">The sequence shown here is derived from an EMBL/GenBank/DDBJ whole genome shotgun (WGS) entry which is preliminary data.</text>
</comment>
<gene>
    <name evidence="3" type="ORF">CQ12_04015</name>
</gene>
<evidence type="ECO:0000259" key="2">
    <source>
        <dbReference type="Pfam" id="PF00487"/>
    </source>
</evidence>
<feature type="domain" description="Fatty acid desaturase" evidence="2">
    <location>
        <begin position="48"/>
        <end position="288"/>
    </location>
</feature>
<dbReference type="Proteomes" id="UP000050863">
    <property type="component" value="Unassembled WGS sequence"/>
</dbReference>
<dbReference type="AlphaFoldDB" id="A0A0R3KSM2"/>
<dbReference type="STRING" id="280332.CQ12_04015"/>
<dbReference type="InterPro" id="IPR012171">
    <property type="entry name" value="Fatty_acid_desaturase"/>
</dbReference>
<reference evidence="3 4" key="1">
    <citation type="submission" date="2014-03" db="EMBL/GenBank/DDBJ databases">
        <title>Bradyrhizobium valentinum sp. nov., isolated from effective nodules of Lupinus mariae-josephae, a lupine endemic of basic-lime soils in Eastern Spain.</title>
        <authorList>
            <person name="Duran D."/>
            <person name="Rey L."/>
            <person name="Navarro A."/>
            <person name="Busquets A."/>
            <person name="Imperial J."/>
            <person name="Ruiz-Argueso T."/>
        </authorList>
    </citation>
    <scope>NUCLEOTIDE SEQUENCE [LARGE SCALE GENOMIC DNA]</scope>
    <source>
        <strain evidence="3 4">PAC68</strain>
    </source>
</reference>
<protein>
    <submittedName>
        <fullName evidence="3">Fatty acid desaturase</fullName>
    </submittedName>
</protein>
<evidence type="ECO:0000256" key="1">
    <source>
        <dbReference type="SAM" id="Phobius"/>
    </source>
</evidence>
<evidence type="ECO:0000313" key="4">
    <source>
        <dbReference type="Proteomes" id="UP000050863"/>
    </source>
</evidence>
<dbReference type="GO" id="GO:0008610">
    <property type="term" value="P:lipid biosynthetic process"/>
    <property type="evidence" value="ECO:0007669"/>
    <property type="project" value="UniProtKB-ARBA"/>
</dbReference>